<reference evidence="1" key="1">
    <citation type="submission" date="2020-11" db="EMBL/GenBank/DDBJ databases">
        <title>Connecting structure to function with the recovery of over 1000 high-quality activated sludge metagenome-assembled genomes encoding full-length rRNA genes using long-read sequencing.</title>
        <authorList>
            <person name="Singleton C.M."/>
            <person name="Petriglieri F."/>
            <person name="Kristensen J.M."/>
            <person name="Kirkegaard R.H."/>
            <person name="Michaelsen T.Y."/>
            <person name="Andersen M.H."/>
            <person name="Karst S.M."/>
            <person name="Dueholm M.S."/>
            <person name="Nielsen P.H."/>
            <person name="Albertsen M."/>
        </authorList>
    </citation>
    <scope>NUCLEOTIDE SEQUENCE</scope>
    <source>
        <strain evidence="1">Fred_18-Q3-R57-64_BAT3C.431</strain>
    </source>
</reference>
<protein>
    <submittedName>
        <fullName evidence="1">Uncharacterized protein</fullName>
    </submittedName>
</protein>
<dbReference type="EMBL" id="CP064981">
    <property type="protein sequence ID" value="QQR92306.1"/>
    <property type="molecule type" value="Genomic_DNA"/>
</dbReference>
<organism evidence="1">
    <name type="scientific">Candidatus Iainarchaeum sp</name>
    <dbReference type="NCBI Taxonomy" id="3101447"/>
    <lineage>
        <taxon>Archaea</taxon>
        <taxon>Candidatus Iainarchaeota</taxon>
        <taxon>Candidatus Iainarchaeia</taxon>
        <taxon>Candidatus Iainarchaeales</taxon>
        <taxon>Candidatus Iainarchaeaceae</taxon>
        <taxon>Candidatus Iainarchaeum</taxon>
    </lineage>
</organism>
<sequence>MPPHYERIALLIALVAIAGVGLLLLNNASAGGFVIGSSIGSSTVISNSASAGLYSYCYDSDNGIKPGEPGVTVLLVSPQPLPSGVGAFFAGVSGLGVGTGVNSSAYLFPPNSSNSNPNNPFTNGFVFMIGNVSLFIYTDVGSGNAGNFTPGEPTNNNGVSRAILNEKYCITSTYTGSNGQTLTSVAVQNRFFAGNNLGRDLVDTPYAIFDNLSADYLK</sequence>
<dbReference type="Proteomes" id="UP000596004">
    <property type="component" value="Chromosome"/>
</dbReference>
<dbReference type="AlphaFoldDB" id="A0A7T9DJC4"/>
<evidence type="ECO:0000313" key="1">
    <source>
        <dbReference type="EMBL" id="QQR92306.1"/>
    </source>
</evidence>
<gene>
    <name evidence="1" type="ORF">IPJ89_04070</name>
</gene>
<accession>A0A7T9DJC4</accession>
<proteinExistence type="predicted"/>
<name>A0A7T9DJC4_9ARCH</name>